<keyword evidence="1" id="KW-0479">Metal-binding</keyword>
<keyword evidence="2 5" id="KW-0863">Zinc-finger</keyword>
<organism evidence="9 10">
    <name type="scientific">Actinia tenebrosa</name>
    <name type="common">Australian red waratah sea anemone</name>
    <dbReference type="NCBI Taxonomy" id="6105"/>
    <lineage>
        <taxon>Eukaryota</taxon>
        <taxon>Metazoa</taxon>
        <taxon>Cnidaria</taxon>
        <taxon>Anthozoa</taxon>
        <taxon>Hexacorallia</taxon>
        <taxon>Actiniaria</taxon>
        <taxon>Actiniidae</taxon>
        <taxon>Actinia</taxon>
    </lineage>
</organism>
<dbReference type="PROSITE" id="PS01358">
    <property type="entry name" value="ZF_RANBP2_1"/>
    <property type="match status" value="1"/>
</dbReference>
<dbReference type="FunCoup" id="A0A6P8H9H8">
    <property type="interactions" value="2660"/>
</dbReference>
<protein>
    <submittedName>
        <fullName evidence="10">Uncharacterized protein LOC116290254 isoform X1</fullName>
    </submittedName>
</protein>
<reference evidence="10" key="1">
    <citation type="submission" date="2025-08" db="UniProtKB">
        <authorList>
            <consortium name="RefSeq"/>
        </authorList>
    </citation>
    <scope>IDENTIFICATION</scope>
    <source>
        <tissue evidence="10">Tentacle</tissue>
    </source>
</reference>
<proteinExistence type="predicted"/>
<dbReference type="GO" id="GO:0008270">
    <property type="term" value="F:zinc ion binding"/>
    <property type="evidence" value="ECO:0007669"/>
    <property type="project" value="UniProtKB-KW"/>
</dbReference>
<dbReference type="SMART" id="SM00547">
    <property type="entry name" value="ZnF_RBZ"/>
    <property type="match status" value="1"/>
</dbReference>
<sequence>MSKVCMAAVNDNDRTYTLSRLQERFPEIPEGVISKILAQYANNMEKCLTILSQESDKYLYGESMDSPGSKNSNSIMEPLRINIPSNDTDLSREMDSFAILPQTTKTVAVPSSSGTTIFSNLSRERHHSVDDYNDYNRKVIQHQKQRLDRLRLEYEAEKIKLSRLHKFVKDKEEELINKKYRVASNPSKTHVDHLLEETQVLRTEIDNMTQVIDNINNGASLLGFVTTSQSNAENISSTPHQHPVPPPVQKSASFPRTTGQYFGPGVWKYKSHPPVEGVHTPRPPWLPPMGERPKTQSPVHDPSMDEWILLPKELISAPIPTTTIEPTPPPPPEDTEQTWQCKHCTLENHGALNSCEACERSRN</sequence>
<dbReference type="RefSeq" id="XP_031553119.1">
    <property type="nucleotide sequence ID" value="XM_031697259.1"/>
</dbReference>
<evidence type="ECO:0000259" key="7">
    <source>
        <dbReference type="PROSITE" id="PS50199"/>
    </source>
</evidence>
<keyword evidence="9" id="KW-1185">Reference proteome</keyword>
<evidence type="ECO:0000256" key="3">
    <source>
        <dbReference type="ARBA" id="ARBA00022833"/>
    </source>
</evidence>
<dbReference type="SUPFAM" id="SSF90209">
    <property type="entry name" value="Ran binding protein zinc finger-like"/>
    <property type="match status" value="1"/>
</dbReference>
<feature type="region of interest" description="Disordered" evidence="6">
    <location>
        <begin position="280"/>
        <end position="300"/>
    </location>
</feature>
<dbReference type="InterPro" id="IPR003892">
    <property type="entry name" value="CUE"/>
</dbReference>
<evidence type="ECO:0000256" key="5">
    <source>
        <dbReference type="PROSITE-ProRule" id="PRU00322"/>
    </source>
</evidence>
<dbReference type="GO" id="GO:0043130">
    <property type="term" value="F:ubiquitin binding"/>
    <property type="evidence" value="ECO:0007669"/>
    <property type="project" value="InterPro"/>
</dbReference>
<dbReference type="Proteomes" id="UP000515163">
    <property type="component" value="Unplaced"/>
</dbReference>
<dbReference type="Gene3D" id="1.10.8.10">
    <property type="entry name" value="DNA helicase RuvA subunit, C-terminal domain"/>
    <property type="match status" value="1"/>
</dbReference>
<dbReference type="InParanoid" id="A0A6P8H9H8"/>
<feature type="domain" description="CUE" evidence="8">
    <location>
        <begin position="13"/>
        <end position="56"/>
    </location>
</feature>
<feature type="region of interest" description="Disordered" evidence="6">
    <location>
        <begin position="232"/>
        <end position="252"/>
    </location>
</feature>
<dbReference type="PANTHER" id="PTHR46253:SF1">
    <property type="entry name" value="TAB2"/>
    <property type="match status" value="1"/>
</dbReference>
<accession>A0A6P8H9H8</accession>
<dbReference type="KEGG" id="aten:116290254"/>
<evidence type="ECO:0000256" key="1">
    <source>
        <dbReference type="ARBA" id="ARBA00022723"/>
    </source>
</evidence>
<evidence type="ECO:0000256" key="2">
    <source>
        <dbReference type="ARBA" id="ARBA00022771"/>
    </source>
</evidence>
<dbReference type="PROSITE" id="PS51140">
    <property type="entry name" value="CUE"/>
    <property type="match status" value="1"/>
</dbReference>
<evidence type="ECO:0000259" key="8">
    <source>
        <dbReference type="PROSITE" id="PS51140"/>
    </source>
</evidence>
<dbReference type="OrthoDB" id="6367910at2759"/>
<dbReference type="InterPro" id="IPR001876">
    <property type="entry name" value="Znf_RanBP2"/>
</dbReference>
<gene>
    <name evidence="10" type="primary">LOC116290254</name>
</gene>
<feature type="domain" description="RanBP2-type" evidence="7">
    <location>
        <begin position="335"/>
        <end position="363"/>
    </location>
</feature>
<dbReference type="PANTHER" id="PTHR46253">
    <property type="entry name" value="TGF-BETA-ACTIVATED KINASE 1 AND MAP3K7-BINDING PROTEIN TAB"/>
    <property type="match status" value="1"/>
</dbReference>
<dbReference type="InterPro" id="IPR036443">
    <property type="entry name" value="Znf_RanBP2_sf"/>
</dbReference>
<name>A0A6P8H9H8_ACTTE</name>
<dbReference type="Pfam" id="PF02845">
    <property type="entry name" value="CUE"/>
    <property type="match status" value="1"/>
</dbReference>
<evidence type="ECO:0000256" key="6">
    <source>
        <dbReference type="SAM" id="MobiDB-lite"/>
    </source>
</evidence>
<evidence type="ECO:0000313" key="9">
    <source>
        <dbReference type="Proteomes" id="UP000515163"/>
    </source>
</evidence>
<dbReference type="PROSITE" id="PS50199">
    <property type="entry name" value="ZF_RANBP2_2"/>
    <property type="match status" value="1"/>
</dbReference>
<dbReference type="GeneID" id="116290254"/>
<evidence type="ECO:0000313" key="10">
    <source>
        <dbReference type="RefSeq" id="XP_031553119.1"/>
    </source>
</evidence>
<dbReference type="AlphaFoldDB" id="A0A6P8H9H8"/>
<keyword evidence="3" id="KW-0862">Zinc</keyword>
<evidence type="ECO:0000256" key="4">
    <source>
        <dbReference type="ARBA" id="ARBA00023054"/>
    </source>
</evidence>
<keyword evidence="4" id="KW-0175">Coiled coil</keyword>